<dbReference type="PIRSF" id="PIRSF017804">
    <property type="entry name" value="Secretion_EccD1"/>
    <property type="match status" value="1"/>
</dbReference>
<keyword evidence="10" id="KW-1185">Reference proteome</keyword>
<dbReference type="NCBIfam" id="TIGR03920">
    <property type="entry name" value="T7SS_EccD"/>
    <property type="match status" value="1"/>
</dbReference>
<evidence type="ECO:0000256" key="4">
    <source>
        <dbReference type="ARBA" id="ARBA00022692"/>
    </source>
</evidence>
<comment type="subcellular location">
    <subcellularLocation>
        <location evidence="1">Cell membrane</location>
        <topology evidence="1">Multi-pass membrane protein</topology>
    </subcellularLocation>
</comment>
<feature type="transmembrane region" description="Helical" evidence="7">
    <location>
        <begin position="465"/>
        <end position="488"/>
    </location>
</feature>
<keyword evidence="3" id="KW-1003">Cell membrane</keyword>
<keyword evidence="6 7" id="KW-0472">Membrane</keyword>
<dbReference type="GO" id="GO:0005886">
    <property type="term" value="C:plasma membrane"/>
    <property type="evidence" value="ECO:0007669"/>
    <property type="project" value="UniProtKB-SubCell"/>
</dbReference>
<evidence type="ECO:0000256" key="5">
    <source>
        <dbReference type="ARBA" id="ARBA00022989"/>
    </source>
</evidence>
<dbReference type="Pfam" id="PF19053">
    <property type="entry name" value="EccD"/>
    <property type="match status" value="1"/>
</dbReference>
<dbReference type="InterPro" id="IPR006707">
    <property type="entry name" value="T7SS_EccD"/>
</dbReference>
<evidence type="ECO:0000256" key="6">
    <source>
        <dbReference type="ARBA" id="ARBA00023136"/>
    </source>
</evidence>
<sequence>MTESLSGGARVAEVELCRVSVIGGNTQVDVGLPATVPIGAFIGDLVALIASRNPDPVDAEEGSAALKSEHWTLARLGRDALPPGRTLAEAEVYDGELLVLRAVGAKEAPALFDDVIDAVARLTANDFRGWSPVAAKWSGLIVAVTATILALLLFAERRGSDGGLGTGFLCLGVAVGAGVAAAIAARKYLDTVTGVGLSVCALLLCFGGGALLVPGQLGSSAALLGFSATLVAAVALYRATGVGATLTAAAITIAVFAGGSAAVRLIWDTDPAHLASGVMVAGIALLSAVPRLAALAARLPVPPVPTAGAAIDPADHEPRPTLEGIGAIGATALPSAAGLGQRADAANRYQTGMIAAAALAVVTGALGAIDPWDAPRWQQLALAVIAAVILSLRGRAFADLAQAAAMISAAALLIAGLLVGLALADPARLVLCGGLLLGFALLVVVFGVVGPHLEITPVTRRAGEIFEYLLICAIIPLVLWITGVYSMARNL</sequence>
<feature type="transmembrane region" description="Helical" evidence="7">
    <location>
        <begin position="192"/>
        <end position="213"/>
    </location>
</feature>
<comment type="similarity">
    <text evidence="2">Belongs to the EccD/Snm4 family.</text>
</comment>
<dbReference type="RefSeq" id="WP_181583048.1">
    <property type="nucleotide sequence ID" value="NZ_CP059399.1"/>
</dbReference>
<keyword evidence="5 7" id="KW-1133">Transmembrane helix</keyword>
<reference evidence="9 10" key="1">
    <citation type="submission" date="2020-07" db="EMBL/GenBank/DDBJ databases">
        <authorList>
            <person name="Zhuang K."/>
            <person name="Ran Y."/>
        </authorList>
    </citation>
    <scope>NUCLEOTIDE SEQUENCE [LARGE SCALE GENOMIC DNA]</scope>
    <source>
        <strain evidence="9 10">WCH-YHL-001</strain>
    </source>
</reference>
<evidence type="ECO:0000256" key="1">
    <source>
        <dbReference type="ARBA" id="ARBA00004651"/>
    </source>
</evidence>
<evidence type="ECO:0000259" key="8">
    <source>
        <dbReference type="Pfam" id="PF19053"/>
    </source>
</evidence>
<dbReference type="InterPro" id="IPR024962">
    <property type="entry name" value="YukD-like"/>
</dbReference>
<evidence type="ECO:0000313" key="10">
    <source>
        <dbReference type="Proteomes" id="UP000515512"/>
    </source>
</evidence>
<feature type="transmembrane region" description="Helical" evidence="7">
    <location>
        <begin position="273"/>
        <end position="293"/>
    </location>
</feature>
<dbReference type="Gene3D" id="3.10.20.90">
    <property type="entry name" value="Phosphatidylinositol 3-kinase Catalytic Subunit, Chain A, domain 1"/>
    <property type="match status" value="1"/>
</dbReference>
<feature type="transmembrane region" description="Helical" evidence="7">
    <location>
        <begin position="244"/>
        <end position="267"/>
    </location>
</feature>
<protein>
    <submittedName>
        <fullName evidence="9">Type VII secretion integral membrane protein EccD</fullName>
    </submittedName>
</protein>
<proteinExistence type="inferred from homology"/>
<keyword evidence="4 7" id="KW-0812">Transmembrane</keyword>
<evidence type="ECO:0000313" key="9">
    <source>
        <dbReference type="EMBL" id="QLY31870.1"/>
    </source>
</evidence>
<feature type="transmembrane region" description="Helical" evidence="7">
    <location>
        <begin position="219"/>
        <end position="237"/>
    </location>
</feature>
<dbReference type="KEGG" id="nhu:H0264_06060"/>
<dbReference type="AlphaFoldDB" id="A0A7D6VKX2"/>
<feature type="transmembrane region" description="Helical" evidence="7">
    <location>
        <begin position="351"/>
        <end position="369"/>
    </location>
</feature>
<feature type="transmembrane region" description="Helical" evidence="7">
    <location>
        <begin position="430"/>
        <end position="453"/>
    </location>
</feature>
<feature type="transmembrane region" description="Helical" evidence="7">
    <location>
        <begin position="166"/>
        <end position="185"/>
    </location>
</feature>
<feature type="transmembrane region" description="Helical" evidence="7">
    <location>
        <begin position="137"/>
        <end position="154"/>
    </location>
</feature>
<name>A0A7D6VKX2_9NOCA</name>
<dbReference type="EMBL" id="CP059399">
    <property type="protein sequence ID" value="QLY31870.1"/>
    <property type="molecule type" value="Genomic_DNA"/>
</dbReference>
<organism evidence="9 10">
    <name type="scientific">Nocardia huaxiensis</name>
    <dbReference type="NCBI Taxonomy" id="2755382"/>
    <lineage>
        <taxon>Bacteria</taxon>
        <taxon>Bacillati</taxon>
        <taxon>Actinomycetota</taxon>
        <taxon>Actinomycetes</taxon>
        <taxon>Mycobacteriales</taxon>
        <taxon>Nocardiaceae</taxon>
        <taxon>Nocardia</taxon>
    </lineage>
</organism>
<evidence type="ECO:0000256" key="2">
    <source>
        <dbReference type="ARBA" id="ARBA00006162"/>
    </source>
</evidence>
<evidence type="ECO:0000256" key="7">
    <source>
        <dbReference type="SAM" id="Phobius"/>
    </source>
</evidence>
<accession>A0A7D6VKX2</accession>
<feature type="domain" description="EccD-like transmembrane" evidence="8">
    <location>
        <begin position="136"/>
        <end position="491"/>
    </location>
</feature>
<feature type="transmembrane region" description="Helical" evidence="7">
    <location>
        <begin position="404"/>
        <end position="424"/>
    </location>
</feature>
<gene>
    <name evidence="9" type="primary">eccD</name>
    <name evidence="9" type="ORF">H0264_06060</name>
</gene>
<dbReference type="Proteomes" id="UP000515512">
    <property type="component" value="Chromosome"/>
</dbReference>
<evidence type="ECO:0000256" key="3">
    <source>
        <dbReference type="ARBA" id="ARBA00022475"/>
    </source>
</evidence>
<dbReference type="InterPro" id="IPR044049">
    <property type="entry name" value="EccD_transm"/>
</dbReference>
<dbReference type="Pfam" id="PF08817">
    <property type="entry name" value="YukD"/>
    <property type="match status" value="1"/>
</dbReference>